<keyword evidence="3" id="KW-0813">Transport</keyword>
<dbReference type="FunFam" id="1.20.1720.10:FF:000004">
    <property type="entry name" value="EmrB/QacA family drug resistance transporter"/>
    <property type="match status" value="1"/>
</dbReference>
<dbReference type="NCBIfam" id="TIGR00711">
    <property type="entry name" value="efflux_EmrB"/>
    <property type="match status" value="1"/>
</dbReference>
<evidence type="ECO:0000256" key="6">
    <source>
        <dbReference type="ARBA" id="ARBA00022989"/>
    </source>
</evidence>
<sequence>MADSRATDETASASASAPIGKRQLWLILGGLLLGMLLASLDQTIVATALPTIAGDLHGLSHLAWVVTGYLLASTASTPLWGKLGDMYGRKRFFQAAIVIFLVGSVLCGIANSMVELILFRALQGIGGGGLIVGAQSIVGDVVSPRERGRYQGVFGAVFGVSSVVGPLLGGFFVDHLSWRWVFYINLPLGIIALAVTAIVLPAVSTKVQHVIDYLGAGLLAAVATCLVLLTSLGGSTFAWGSPVIYGLGIAAVVLLIGFVWVEKRAAEPVLPPHLFSNRVFLTSSAIGFVVGFAMFGAITYLPQYMQVVQEVSPTASGLRLLPMMGGLLLTSIGSGLLITRTGRYKIFPVLGTVTMAIGLFLLSRLRVSTPMWESSVAMFVLGVGIGAVMQVLVIAVQNSVDYRDLGTATSGATFFRSIGGSFGTAIFGAIFANVLTGNLAHYLKGLTIPPGFSATSGASPAVLAKLPPEIHTGFIEAYAASIRTVFLVAAPIALVAFALSWLLKEVPLRATAAAANPADTYAPTAIPSERSSFQEMERAIEVLARRENRRALYVRLATRAGLTLPPRACWLLYRIAEAPGVTAAGLSDRLGISHDDLDEHLGSLRGLRLISVEEVAGDEIIHVTDAGAHAVRRLVAARRDALADLLRGWSTDRDPELLTLVSNLANQLLADDAGMLRDAKAVTSVDA</sequence>
<evidence type="ECO:0000256" key="7">
    <source>
        <dbReference type="ARBA" id="ARBA00023136"/>
    </source>
</evidence>
<evidence type="ECO:0000259" key="9">
    <source>
        <dbReference type="PROSITE" id="PS50850"/>
    </source>
</evidence>
<evidence type="ECO:0000256" key="3">
    <source>
        <dbReference type="ARBA" id="ARBA00022448"/>
    </source>
</evidence>
<dbReference type="EMBL" id="PVUE01000008">
    <property type="protein sequence ID" value="PRZ41674.1"/>
    <property type="molecule type" value="Genomic_DNA"/>
</dbReference>
<feature type="transmembrane region" description="Helical" evidence="8">
    <location>
        <begin position="150"/>
        <end position="168"/>
    </location>
</feature>
<feature type="transmembrane region" description="Helical" evidence="8">
    <location>
        <begin position="210"/>
        <end position="231"/>
    </location>
</feature>
<dbReference type="SUPFAM" id="SSF103473">
    <property type="entry name" value="MFS general substrate transporter"/>
    <property type="match status" value="1"/>
</dbReference>
<dbReference type="InterPro" id="IPR020846">
    <property type="entry name" value="MFS_dom"/>
</dbReference>
<feature type="transmembrane region" description="Helical" evidence="8">
    <location>
        <begin position="92"/>
        <end position="111"/>
    </location>
</feature>
<dbReference type="PROSITE" id="PS50850">
    <property type="entry name" value="MFS"/>
    <property type="match status" value="1"/>
</dbReference>
<name>A0A2T0ZZG6_9ACTN</name>
<evidence type="ECO:0000256" key="8">
    <source>
        <dbReference type="SAM" id="Phobius"/>
    </source>
</evidence>
<dbReference type="InterPro" id="IPR036259">
    <property type="entry name" value="MFS_trans_sf"/>
</dbReference>
<feature type="transmembrane region" description="Helical" evidence="8">
    <location>
        <begin position="24"/>
        <end position="49"/>
    </location>
</feature>
<feature type="transmembrane region" description="Helical" evidence="8">
    <location>
        <begin position="281"/>
        <end position="300"/>
    </location>
</feature>
<dbReference type="PANTHER" id="PTHR23501:SF197">
    <property type="entry name" value="COMD"/>
    <property type="match status" value="1"/>
</dbReference>
<evidence type="ECO:0000256" key="1">
    <source>
        <dbReference type="ARBA" id="ARBA00004651"/>
    </source>
</evidence>
<dbReference type="InterPro" id="IPR004638">
    <property type="entry name" value="EmrB-like"/>
</dbReference>
<keyword evidence="11" id="KW-1185">Reference proteome</keyword>
<keyword evidence="5 8" id="KW-0812">Transmembrane</keyword>
<evidence type="ECO:0000256" key="5">
    <source>
        <dbReference type="ARBA" id="ARBA00022692"/>
    </source>
</evidence>
<feature type="transmembrane region" description="Helical" evidence="8">
    <location>
        <begin position="375"/>
        <end position="396"/>
    </location>
</feature>
<dbReference type="CDD" id="cd17502">
    <property type="entry name" value="MFS_Azr1_MDR_like"/>
    <property type="match status" value="1"/>
</dbReference>
<organism evidence="10 11">
    <name type="scientific">Antricoccus suffuscus</name>
    <dbReference type="NCBI Taxonomy" id="1629062"/>
    <lineage>
        <taxon>Bacteria</taxon>
        <taxon>Bacillati</taxon>
        <taxon>Actinomycetota</taxon>
        <taxon>Actinomycetes</taxon>
        <taxon>Geodermatophilales</taxon>
        <taxon>Antricoccaceae</taxon>
        <taxon>Antricoccus</taxon>
    </lineage>
</organism>
<evidence type="ECO:0000256" key="4">
    <source>
        <dbReference type="ARBA" id="ARBA00022475"/>
    </source>
</evidence>
<gene>
    <name evidence="10" type="ORF">CLV47_10833</name>
</gene>
<dbReference type="RefSeq" id="WP_106349075.1">
    <property type="nucleotide sequence ID" value="NZ_PVUE01000008.1"/>
</dbReference>
<dbReference type="Gene3D" id="1.20.1250.20">
    <property type="entry name" value="MFS general substrate transporter like domains"/>
    <property type="match status" value="1"/>
</dbReference>
<feature type="transmembrane region" description="Helical" evidence="8">
    <location>
        <begin position="243"/>
        <end position="261"/>
    </location>
</feature>
<dbReference type="GO" id="GO:0022857">
    <property type="term" value="F:transmembrane transporter activity"/>
    <property type="evidence" value="ECO:0007669"/>
    <property type="project" value="InterPro"/>
</dbReference>
<feature type="domain" description="Major facilitator superfamily (MFS) profile" evidence="9">
    <location>
        <begin position="27"/>
        <end position="508"/>
    </location>
</feature>
<protein>
    <submittedName>
        <fullName evidence="10">EmrB/QacA subfamily drug resistance transporter</fullName>
    </submittedName>
</protein>
<dbReference type="PANTHER" id="PTHR23501">
    <property type="entry name" value="MAJOR FACILITATOR SUPERFAMILY"/>
    <property type="match status" value="1"/>
</dbReference>
<dbReference type="Proteomes" id="UP000237752">
    <property type="component" value="Unassembled WGS sequence"/>
</dbReference>
<proteinExistence type="inferred from homology"/>
<dbReference type="InterPro" id="IPR011701">
    <property type="entry name" value="MFS"/>
</dbReference>
<evidence type="ECO:0000313" key="10">
    <source>
        <dbReference type="EMBL" id="PRZ41674.1"/>
    </source>
</evidence>
<dbReference type="AlphaFoldDB" id="A0A2T0ZZG6"/>
<feature type="transmembrane region" description="Helical" evidence="8">
    <location>
        <begin position="320"/>
        <end position="339"/>
    </location>
</feature>
<comment type="subcellular location">
    <subcellularLocation>
        <location evidence="1">Cell membrane</location>
        <topology evidence="1">Multi-pass membrane protein</topology>
    </subcellularLocation>
</comment>
<dbReference type="GO" id="GO:0005886">
    <property type="term" value="C:plasma membrane"/>
    <property type="evidence" value="ECO:0007669"/>
    <property type="project" value="UniProtKB-SubCell"/>
</dbReference>
<feature type="transmembrane region" description="Helical" evidence="8">
    <location>
        <begin position="417"/>
        <end position="436"/>
    </location>
</feature>
<feature type="transmembrane region" description="Helical" evidence="8">
    <location>
        <begin position="484"/>
        <end position="503"/>
    </location>
</feature>
<accession>A0A2T0ZZG6</accession>
<comment type="caution">
    <text evidence="10">The sequence shown here is derived from an EMBL/GenBank/DDBJ whole genome shotgun (WGS) entry which is preliminary data.</text>
</comment>
<evidence type="ECO:0000313" key="11">
    <source>
        <dbReference type="Proteomes" id="UP000237752"/>
    </source>
</evidence>
<feature type="transmembrane region" description="Helical" evidence="8">
    <location>
        <begin position="346"/>
        <end position="363"/>
    </location>
</feature>
<reference evidence="10 11" key="1">
    <citation type="submission" date="2018-03" db="EMBL/GenBank/DDBJ databases">
        <title>Genomic Encyclopedia of Archaeal and Bacterial Type Strains, Phase II (KMG-II): from individual species to whole genera.</title>
        <authorList>
            <person name="Goeker M."/>
        </authorList>
    </citation>
    <scope>NUCLEOTIDE SEQUENCE [LARGE SCALE GENOMIC DNA]</scope>
    <source>
        <strain evidence="10 11">DSM 100065</strain>
    </source>
</reference>
<feature type="transmembrane region" description="Helical" evidence="8">
    <location>
        <begin position="117"/>
        <end position="138"/>
    </location>
</feature>
<dbReference type="InterPro" id="IPR036388">
    <property type="entry name" value="WH-like_DNA-bd_sf"/>
</dbReference>
<evidence type="ECO:0000256" key="2">
    <source>
        <dbReference type="ARBA" id="ARBA00007520"/>
    </source>
</evidence>
<dbReference type="Gene3D" id="1.20.1720.10">
    <property type="entry name" value="Multidrug resistance protein D"/>
    <property type="match status" value="1"/>
</dbReference>
<dbReference type="Gene3D" id="1.10.10.10">
    <property type="entry name" value="Winged helix-like DNA-binding domain superfamily/Winged helix DNA-binding domain"/>
    <property type="match status" value="1"/>
</dbReference>
<dbReference type="OrthoDB" id="7375466at2"/>
<keyword evidence="4" id="KW-1003">Cell membrane</keyword>
<comment type="similarity">
    <text evidence="2">Belongs to the major facilitator superfamily. TCR/Tet family.</text>
</comment>
<feature type="transmembrane region" description="Helical" evidence="8">
    <location>
        <begin position="180"/>
        <end position="203"/>
    </location>
</feature>
<keyword evidence="7 8" id="KW-0472">Membrane</keyword>
<dbReference type="Pfam" id="PF07690">
    <property type="entry name" value="MFS_1"/>
    <property type="match status" value="1"/>
</dbReference>
<feature type="transmembrane region" description="Helical" evidence="8">
    <location>
        <begin position="61"/>
        <end position="80"/>
    </location>
</feature>
<keyword evidence="6 8" id="KW-1133">Transmembrane helix</keyword>
<dbReference type="SUPFAM" id="SSF46785">
    <property type="entry name" value="Winged helix' DNA-binding domain"/>
    <property type="match status" value="1"/>
</dbReference>
<dbReference type="InterPro" id="IPR036390">
    <property type="entry name" value="WH_DNA-bd_sf"/>
</dbReference>